<dbReference type="PANTHER" id="PTHR47331">
    <property type="entry name" value="PHD-TYPE DOMAIN-CONTAINING PROTEIN"/>
    <property type="match status" value="1"/>
</dbReference>
<dbReference type="Proteomes" id="UP000069940">
    <property type="component" value="Unassembled WGS sequence"/>
</dbReference>
<dbReference type="InterPro" id="IPR008042">
    <property type="entry name" value="Retrotrans_Pao"/>
</dbReference>
<dbReference type="Pfam" id="PF05380">
    <property type="entry name" value="Peptidase_A17"/>
    <property type="match status" value="2"/>
</dbReference>
<evidence type="ECO:0000313" key="1">
    <source>
        <dbReference type="EnsemblMetazoa" id="AALFPA23_020372.P30066"/>
    </source>
</evidence>
<evidence type="ECO:0008006" key="3">
    <source>
        <dbReference type="Google" id="ProtNLM"/>
    </source>
</evidence>
<reference evidence="1" key="2">
    <citation type="submission" date="2025-05" db="UniProtKB">
        <authorList>
            <consortium name="EnsemblMetazoa"/>
        </authorList>
    </citation>
    <scope>IDENTIFICATION</scope>
    <source>
        <strain evidence="1">Foshan</strain>
    </source>
</reference>
<accession>A0ABM1ZPB1</accession>
<protein>
    <recommendedName>
        <fullName evidence="3">Integrase zinc-binding domain-containing protein</fullName>
    </recommendedName>
</protein>
<dbReference type="GeneID" id="134286213"/>
<dbReference type="RefSeq" id="XP_062703780.1">
    <property type="nucleotide sequence ID" value="XM_062847796.1"/>
</dbReference>
<dbReference type="EnsemblMetazoa" id="AALFPA23_020372.R30066">
    <property type="protein sequence ID" value="AALFPA23_020372.P30066"/>
    <property type="gene ID" value="AALFPA23_020372"/>
</dbReference>
<evidence type="ECO:0000313" key="2">
    <source>
        <dbReference type="Proteomes" id="UP000069940"/>
    </source>
</evidence>
<dbReference type="PANTHER" id="PTHR47331:SF1">
    <property type="entry name" value="GAG-LIKE PROTEIN"/>
    <property type="match status" value="1"/>
</dbReference>
<proteinExistence type="predicted"/>
<keyword evidence="2" id="KW-1185">Reference proteome</keyword>
<name>A0ABM1ZPB1_AEDAL</name>
<reference evidence="2" key="1">
    <citation type="journal article" date="2015" name="Proc. Natl. Acad. Sci. U.S.A.">
        <title>Genome sequence of the Asian Tiger mosquito, Aedes albopictus, reveals insights into its biology, genetics, and evolution.</title>
        <authorList>
            <person name="Chen X.G."/>
            <person name="Jiang X."/>
            <person name="Gu J."/>
            <person name="Xu M."/>
            <person name="Wu Y."/>
            <person name="Deng Y."/>
            <person name="Zhang C."/>
            <person name="Bonizzoni M."/>
            <person name="Dermauw W."/>
            <person name="Vontas J."/>
            <person name="Armbruster P."/>
            <person name="Huang X."/>
            <person name="Yang Y."/>
            <person name="Zhang H."/>
            <person name="He W."/>
            <person name="Peng H."/>
            <person name="Liu Y."/>
            <person name="Wu K."/>
            <person name="Chen J."/>
            <person name="Lirakis M."/>
            <person name="Topalis P."/>
            <person name="Van Leeuwen T."/>
            <person name="Hall A.B."/>
            <person name="Jiang X."/>
            <person name="Thorpe C."/>
            <person name="Mueller R.L."/>
            <person name="Sun C."/>
            <person name="Waterhouse R.M."/>
            <person name="Yan G."/>
            <person name="Tu Z.J."/>
            <person name="Fang X."/>
            <person name="James A.A."/>
        </authorList>
    </citation>
    <scope>NUCLEOTIDE SEQUENCE [LARGE SCALE GENOMIC DNA]</scope>
    <source>
        <strain evidence="2">Foshan</strain>
    </source>
</reference>
<sequence length="527" mass="59903">MKVGSEVRRIHAAGGFEIRNFLSNDATVAAKVGATSAETEKTIKPEKEDNVESVLGMKWIPTGDDLTYNFVVRGNLGHALDQSHRPSKREVLRVVMSLFDPLGLISFFIIHGKTLMQDIWASGVDWDEPINAELCEQWWQSRDGPAVALVAGKAKVAPLKMMSIPRLELQAAVLGTRLLNSVAAMHGLPVSRRVLWTDSQTVLAWLRSDHRRYQQFVGFRVAEILSTTNVQEWRKIDTELNVADLATKWGKGPNFDRDNPWFRGPQFLREPESFWPKQETVPPTTSEEIRRVGVHAEQPVPLVEVRRFGSWEKLNRTTAYVHRFINNLTRKKQGEQLEFGVLKQHELMDGEITLFKQAQREFYAEEIKQLSGKEKSLQFRGSAVSKSSKIFKLCPFLDQSGVLRMQGRIGAAPHVPYAAKFPTILPPKSHITILLVNKFHRRFRHANRETVVNEMRQAFHIPNMRALLGKVARDCIFCRIHKAVPRPPPMAPLPKARLTSFVRPFTFVGLDYFGPVLVKVGRSNAKR</sequence>
<organism evidence="1 2">
    <name type="scientific">Aedes albopictus</name>
    <name type="common">Asian tiger mosquito</name>
    <name type="synonym">Stegomyia albopicta</name>
    <dbReference type="NCBI Taxonomy" id="7160"/>
    <lineage>
        <taxon>Eukaryota</taxon>
        <taxon>Metazoa</taxon>
        <taxon>Ecdysozoa</taxon>
        <taxon>Arthropoda</taxon>
        <taxon>Hexapoda</taxon>
        <taxon>Insecta</taxon>
        <taxon>Pterygota</taxon>
        <taxon>Neoptera</taxon>
        <taxon>Endopterygota</taxon>
        <taxon>Diptera</taxon>
        <taxon>Nematocera</taxon>
        <taxon>Culicoidea</taxon>
        <taxon>Culicidae</taxon>
        <taxon>Culicinae</taxon>
        <taxon>Aedini</taxon>
        <taxon>Aedes</taxon>
        <taxon>Stegomyia</taxon>
    </lineage>
</organism>